<protein>
    <submittedName>
        <fullName evidence="2">MFS transporter</fullName>
    </submittedName>
</protein>
<feature type="transmembrane region" description="Helical" evidence="1">
    <location>
        <begin position="248"/>
        <end position="270"/>
    </location>
</feature>
<feature type="transmembrane region" description="Helical" evidence="1">
    <location>
        <begin position="45"/>
        <end position="64"/>
    </location>
</feature>
<proteinExistence type="predicted"/>
<feature type="transmembrane region" description="Helical" evidence="1">
    <location>
        <begin position="282"/>
        <end position="302"/>
    </location>
</feature>
<dbReference type="InterPro" id="IPR036259">
    <property type="entry name" value="MFS_trans_sf"/>
</dbReference>
<keyword evidence="1" id="KW-0472">Membrane</keyword>
<accession>A0A6L6PSL7</accession>
<feature type="transmembrane region" description="Helical" evidence="1">
    <location>
        <begin position="218"/>
        <end position="242"/>
    </location>
</feature>
<dbReference type="Proteomes" id="UP000475582">
    <property type="component" value="Unassembled WGS sequence"/>
</dbReference>
<dbReference type="EMBL" id="WNKY01000051">
    <property type="protein sequence ID" value="MTV41225.1"/>
    <property type="molecule type" value="Genomic_DNA"/>
</dbReference>
<keyword evidence="3" id="KW-1185">Reference proteome</keyword>
<sequence>MPPVMSSSVLRVGGLSAAFAAALNGTMVMPLIVMALCRIPGIDEATATAVASAEIGGIALYCLLCPRLVRHAHWQVAAGGVLAMVAGQLLSHVTDSVATLSLARLLAGVGEGALFSLITYNVAAQAEAERIWGQINLVGGVCMGGLLYVLSVLPPQAGRGPIFLWLAAFGVALAPLILSIRPRGAASTGAAQAAPGASAASAASVAPALASRLSRSRLALVLVVVLLVYGVQAGQWAVSGYVGERARIAAETVGLFLALSSILGFVGAIVPSLTRNPARRAPLVALGFLILGASVYAFFNIAGQWPFLLSQIMINVGFYMLTPFLTGLLTENDPDGALVMRTLIIAMLGAGIGTALAGELFVSGGPGMFSVIAVGVVGLAWAGAMAVFNTIKRTKHEHEEAQVGTRNIAGADGLTGHGGR</sequence>
<dbReference type="Gene3D" id="1.20.1250.20">
    <property type="entry name" value="MFS general substrate transporter like domains"/>
    <property type="match status" value="1"/>
</dbReference>
<feature type="transmembrane region" description="Helical" evidence="1">
    <location>
        <begin position="368"/>
        <end position="388"/>
    </location>
</feature>
<dbReference type="SUPFAM" id="SSF103473">
    <property type="entry name" value="MFS general substrate transporter"/>
    <property type="match status" value="1"/>
</dbReference>
<keyword evidence="1" id="KW-0812">Transmembrane</keyword>
<feature type="transmembrane region" description="Helical" evidence="1">
    <location>
        <begin position="105"/>
        <end position="124"/>
    </location>
</feature>
<organism evidence="2 3">
    <name type="scientific">Duganella radicis</name>
    <dbReference type="NCBI Taxonomy" id="551988"/>
    <lineage>
        <taxon>Bacteria</taxon>
        <taxon>Pseudomonadati</taxon>
        <taxon>Pseudomonadota</taxon>
        <taxon>Betaproteobacteria</taxon>
        <taxon>Burkholderiales</taxon>
        <taxon>Oxalobacteraceae</taxon>
        <taxon>Telluria group</taxon>
        <taxon>Duganella</taxon>
    </lineage>
</organism>
<feature type="transmembrane region" description="Helical" evidence="1">
    <location>
        <begin position="76"/>
        <end position="93"/>
    </location>
</feature>
<evidence type="ECO:0000256" key="1">
    <source>
        <dbReference type="SAM" id="Phobius"/>
    </source>
</evidence>
<dbReference type="RefSeq" id="WP_155467310.1">
    <property type="nucleotide sequence ID" value="NZ_WNKY01000051.1"/>
</dbReference>
<dbReference type="OrthoDB" id="6838620at2"/>
<name>A0A6L6PSL7_9BURK</name>
<evidence type="ECO:0000313" key="3">
    <source>
        <dbReference type="Proteomes" id="UP000475582"/>
    </source>
</evidence>
<feature type="transmembrane region" description="Helical" evidence="1">
    <location>
        <begin position="308"/>
        <end position="330"/>
    </location>
</feature>
<evidence type="ECO:0000313" key="2">
    <source>
        <dbReference type="EMBL" id="MTV41225.1"/>
    </source>
</evidence>
<feature type="transmembrane region" description="Helical" evidence="1">
    <location>
        <begin position="342"/>
        <end position="362"/>
    </location>
</feature>
<comment type="caution">
    <text evidence="2">The sequence shown here is derived from an EMBL/GenBank/DDBJ whole genome shotgun (WGS) entry which is preliminary data.</text>
</comment>
<keyword evidence="1" id="KW-1133">Transmembrane helix</keyword>
<gene>
    <name evidence="2" type="ORF">GM676_27040</name>
</gene>
<dbReference type="AlphaFoldDB" id="A0A6L6PSL7"/>
<feature type="transmembrane region" description="Helical" evidence="1">
    <location>
        <begin position="131"/>
        <end position="150"/>
    </location>
</feature>
<feature type="transmembrane region" description="Helical" evidence="1">
    <location>
        <begin position="162"/>
        <end position="180"/>
    </location>
</feature>
<reference evidence="2 3" key="1">
    <citation type="submission" date="2019-11" db="EMBL/GenBank/DDBJ databases">
        <title>Type strains purchased from KCTC, JCM and DSMZ.</title>
        <authorList>
            <person name="Lu H."/>
        </authorList>
    </citation>
    <scope>NUCLEOTIDE SEQUENCE [LARGE SCALE GENOMIC DNA]</scope>
    <source>
        <strain evidence="2 3">KCTC 22382</strain>
    </source>
</reference>